<dbReference type="Pfam" id="PF00698">
    <property type="entry name" value="Acyl_transf_1"/>
    <property type="match status" value="1"/>
</dbReference>
<keyword evidence="1" id="KW-0596">Phosphopantetheine</keyword>
<dbReference type="InterPro" id="IPR014031">
    <property type="entry name" value="Ketoacyl_synth_C"/>
</dbReference>
<dbReference type="InterPro" id="IPR006162">
    <property type="entry name" value="Ppantetheine_attach_site"/>
</dbReference>
<dbReference type="NCBIfam" id="TIGR04532">
    <property type="entry name" value="PT_fungal_PKS"/>
    <property type="match status" value="1"/>
</dbReference>
<dbReference type="Pfam" id="PF16073">
    <property type="entry name" value="SAT"/>
    <property type="match status" value="1"/>
</dbReference>
<dbReference type="GO" id="GO:0006633">
    <property type="term" value="P:fatty acid biosynthetic process"/>
    <property type="evidence" value="ECO:0007669"/>
    <property type="project" value="InterPro"/>
</dbReference>
<dbReference type="InterPro" id="IPR016036">
    <property type="entry name" value="Malonyl_transacylase_ACP-bd"/>
</dbReference>
<dbReference type="InterPro" id="IPR020841">
    <property type="entry name" value="PKS_Beta-ketoAc_synthase_dom"/>
</dbReference>
<dbReference type="InterPro" id="IPR016035">
    <property type="entry name" value="Acyl_Trfase/lysoPLipase"/>
</dbReference>
<dbReference type="SMART" id="SM00823">
    <property type="entry name" value="PKS_PP"/>
    <property type="match status" value="2"/>
</dbReference>
<feature type="active site" description="Proton donor; for dehydratase activity" evidence="5">
    <location>
        <position position="1532"/>
    </location>
</feature>
<evidence type="ECO:0000259" key="8">
    <source>
        <dbReference type="PROSITE" id="PS52004"/>
    </source>
</evidence>
<feature type="compositionally biased region" description="Polar residues" evidence="6">
    <location>
        <begin position="1882"/>
        <end position="1897"/>
    </location>
</feature>
<dbReference type="PANTHER" id="PTHR43775">
    <property type="entry name" value="FATTY ACID SYNTHASE"/>
    <property type="match status" value="1"/>
</dbReference>
<dbReference type="PROSITE" id="PS50075">
    <property type="entry name" value="CARRIER"/>
    <property type="match status" value="2"/>
</dbReference>
<dbReference type="PROSITE" id="PS00606">
    <property type="entry name" value="KS3_1"/>
    <property type="match status" value="1"/>
</dbReference>
<dbReference type="GO" id="GO:0031177">
    <property type="term" value="F:phosphopantetheine binding"/>
    <property type="evidence" value="ECO:0007669"/>
    <property type="project" value="InterPro"/>
</dbReference>
<dbReference type="Gene3D" id="3.40.47.10">
    <property type="match status" value="1"/>
</dbReference>
<dbReference type="InterPro" id="IPR030918">
    <property type="entry name" value="PT_fungal_PKS"/>
</dbReference>
<dbReference type="InterPro" id="IPR016039">
    <property type="entry name" value="Thiolase-like"/>
</dbReference>
<dbReference type="SUPFAM" id="SSF53901">
    <property type="entry name" value="Thiolase-like"/>
    <property type="match status" value="1"/>
</dbReference>
<dbReference type="InterPro" id="IPR020806">
    <property type="entry name" value="PKS_PP-bd"/>
</dbReference>
<dbReference type="InterPro" id="IPR014043">
    <property type="entry name" value="Acyl_transferase_dom"/>
</dbReference>
<keyword evidence="11" id="KW-1185">Reference proteome</keyword>
<dbReference type="InterPro" id="IPR036736">
    <property type="entry name" value="ACP-like_sf"/>
</dbReference>
<dbReference type="SMART" id="SM00825">
    <property type="entry name" value="PKS_KS"/>
    <property type="match status" value="1"/>
</dbReference>
<dbReference type="SUPFAM" id="SSF47336">
    <property type="entry name" value="ACP-like"/>
    <property type="match status" value="2"/>
</dbReference>
<dbReference type="Pfam" id="PF00975">
    <property type="entry name" value="Thioesterase"/>
    <property type="match status" value="1"/>
</dbReference>
<dbReference type="CDD" id="cd00531">
    <property type="entry name" value="NTF2_like"/>
    <property type="match status" value="1"/>
</dbReference>
<accession>A0AAQ3MAH8</accession>
<dbReference type="Pfam" id="PF22621">
    <property type="entry name" value="CurL-like_PKS_C"/>
    <property type="match status" value="1"/>
</dbReference>
<dbReference type="EMBL" id="CP138585">
    <property type="protein sequence ID" value="WPH01307.1"/>
    <property type="molecule type" value="Genomic_DNA"/>
</dbReference>
<feature type="domain" description="PKS/mFAS DH" evidence="9">
    <location>
        <begin position="1313"/>
        <end position="1619"/>
    </location>
</feature>
<dbReference type="PANTHER" id="PTHR43775:SF45">
    <property type="entry name" value="CONIDIAL PIGMENT POLYKETIDE SYNTHASE ALB1"/>
    <property type="match status" value="1"/>
</dbReference>
<dbReference type="Pfam" id="PF14765">
    <property type="entry name" value="PS-DH"/>
    <property type="match status" value="1"/>
</dbReference>
<evidence type="ECO:0000256" key="5">
    <source>
        <dbReference type="PROSITE-ProRule" id="PRU01363"/>
    </source>
</evidence>
<gene>
    <name evidence="10" type="ORF">R9X50_00414600</name>
</gene>
<dbReference type="Pfam" id="PF00550">
    <property type="entry name" value="PP-binding"/>
    <property type="match status" value="2"/>
</dbReference>
<evidence type="ECO:0008006" key="12">
    <source>
        <dbReference type="Google" id="ProtNLM"/>
    </source>
</evidence>
<feature type="region of interest" description="C-terminal hotdog fold" evidence="5">
    <location>
        <begin position="1474"/>
        <end position="1619"/>
    </location>
</feature>
<feature type="compositionally biased region" description="Low complexity" evidence="6">
    <location>
        <begin position="1765"/>
        <end position="1784"/>
    </location>
</feature>
<dbReference type="InterPro" id="IPR050091">
    <property type="entry name" value="PKS_NRPS_Biosynth_Enz"/>
</dbReference>
<dbReference type="InterPro" id="IPR037401">
    <property type="entry name" value="SnoaL-like"/>
</dbReference>
<dbReference type="InterPro" id="IPR018201">
    <property type="entry name" value="Ketoacyl_synth_AS"/>
</dbReference>
<dbReference type="InterPro" id="IPR001031">
    <property type="entry name" value="Thioesterase"/>
</dbReference>
<protein>
    <recommendedName>
        <fullName evidence="12">Polyketide synthase</fullName>
    </recommendedName>
</protein>
<reference evidence="10 11" key="1">
    <citation type="submission" date="2023-11" db="EMBL/GenBank/DDBJ databases">
        <title>An acidophilic fungus is an integral part of prey digestion in a carnivorous sundew plant.</title>
        <authorList>
            <person name="Tsai I.J."/>
        </authorList>
    </citation>
    <scope>NUCLEOTIDE SEQUENCE [LARGE SCALE GENOMIC DNA]</scope>
    <source>
        <strain evidence="10">169a</strain>
    </source>
</reference>
<sequence length="2380" mass="259043">MERVSPSPTNRSAGSSCEILLFGDLSTPFLEDLNTLLHYKHIPGLQSFLNQVSLALRHELARLCAEQQEWFPRFTNLVDLVAAIEGSRGEPALRSALFCVYQVGRVFESGIQSSTKAESIVAVGVCTGSFAAAAVSTSRTPSDLVETGVQATLVAFRTGLQSLLMQQAIEASKPNDQSSSWSFVISLSESKGQEVLKRFRSETDLPTSAHPYISAVTTSTLTFSGPPSSLKRLIDSYALKSHALEITTPYHASHLYGPEDIDDIFSRGIDEKVAHLRPQISIFSLSSGCKLQSADFQELLHNAVEDTLREQVRWDKFCSQIASMGGDDMFYSHLTILPVASSASTMLSAALRKEYKECTVLVYDALSRRLDATRCRGAKGKFEDEKIAVVGFSGRYPDAASNDEFWNLLMAGKDCHRTIPADRFDWEAHYDASGKKKNTSRVKFGCFINEPGVFDARFFNLSPREAENTDPAQRLALMAAYEAMEMAGFVPDRTPSTQRDRVGVFFGVTSDDWREVNSGQDVDTYFIPGGNRAFVPGRISYCFRFSGPSVSVDTACSSSFAAISTACAHLRHGDCDSAIAGGTNVLTNPDNFAGLDRGHFLSTTGNCNPFDDGASGYCRADAVGAVVLKRLSDAVADNDPIFGVIAGAHTNHCGQTVSITRPHEGDQLALFRRILRQSHTDPQDISYVEMHGTGTQAGDAAEMRSVLGAMAWDHRRSRSKPPRPLTLGAVKANVGHAESASGVTALIKVLLMMQHNTIPPHRLDGPINRGYPSDLAARNVHIALGASRPWNREDSVDNCRRAFLNNFSAAGGNTALLLEDAPLMKEVENEENDPRSHLPVAVSARTASALSANVAALVTHLQLHPTISLPALSYTTTARRQHHPFRVLVSGSDTTTIGTALARYVTGDQTLDRRRRTNGPPRVVFVFAGQGALYAGLGRHLFNHVASFRQDLCRFDRIARLQGLPSFVAFVATLDVDSDQSDCNPAVAHLALTCVQMALANLWTLWSGAPVAVLGHSLGEYAAMYVAGILSAADTIHLVGRRAQLLTQKCGLSTHSMLAVKASLDSVKSAVSLGSCTVACINSPSNTVLSGSNLAVQQLADKLRSQEIDAVPLSMPFAFHSPQMDSILPELSLLASTAQFNAPTIPFLSPLLSSVVTTADIITAPYIVRATREPVNFMQALQKAHSSDVINDSAVWLEICAHPTCSGMIKQTLGPQTKTLATLRRNGDGWKVACDALEALYECGADIQWNEYHRGFTSAQTLVPLPAYQWDLKKYWIQYRQNFCLTKGDEPAKASISNNVTSPATPLLSSSVHRVLEQHHSSTRSELLTESDIHDPRMSPVILGHRVNDTILCPSSLYADMAFTVAKTLLESSGRFNLHLGLDCGSMSVQRPLVFQPELKSQLLRVAAKVNWGDSFITLRFFSVGSAKEPVLDHATCVVRLTSSQSWLADWKRTTWLINSRISHLREAVDRGTAHKLHRGMVYKLFGSLVEYSPIYQGMESVVLASDGLEATAEVRLQVGSEGFDWHPCWIDSLGHIAGFIMNGTDHADSKDMVFINHGWDAMRCAKPIEQGKAYTTYNRMHLDAGTMYIGDTYILEDETVIAVFEGVRFQGIRRTVLDHLLPKQTRSSAKSDGIRQPMRTAIAKKIVPTPSTLDREAPEKTQLLIDHNQSGEKDYLNKAAEVLRIIALEAQLSPDELDLDLTFADVGIDSLLSLTISGRLQEELGVEISSADFMQYPTARSLMDSLSGKNVLVKTQTSSTVPISSGLSTPSSPSSEDAESYSTVASSVTDEASDIMCIVREVISNETGTGADEISEDSSLTELGIDSLLGLTLLGTLAERLQTSLPPGLIAKSETIGDIETGLRSAGLLSNSPLASEPTESEVSSPQVPETSNDTPLPSHKAVIGVKTTPQASSVLLQGSRAAATKTLFLFPDGAGSATSYMFVPAISSSVLVYGLNCPWLKTPTAMPTSLRTYVQPFIREIRRHQPSGPYILGGASAGGILAYEAACQLANAGQIVERLVLVDTPDPVGLENPNQRMYDFLDSMGMFAQGTSKKAPAWLRPHFDAFLTVLDNYDVQPFPGVKKTRCSTSSKPPSLPSGLQTSIIYARDGMCKHLPAGSPQLILRPDDPREMRWLINNRTDFSGGGWNSLVGSENLKINIVDDANHYTILQPGEGVQTLAVIQRPSNLQVNSTHILNYRNTSLSISSMHFSMSFAFVQGLLFTGSVMGNSSLKAPNTSGLSNYEQIQQKINLYGVIVDMKDWNRFDELFTQDVRTTSVNGNFSGFDPVKQNIIQFIQRFDSQHLIGTTQIDIAHDCNSANVYSYAHATVWAHPQQTPGQVVYLSAAYTDHFVKTAHGWRISLRHFADAGPAAGNLTILS</sequence>
<evidence type="ECO:0000313" key="10">
    <source>
        <dbReference type="EMBL" id="WPH01307.1"/>
    </source>
</evidence>
<feature type="domain" description="Ketosynthase family 3 (KS3)" evidence="8">
    <location>
        <begin position="384"/>
        <end position="820"/>
    </location>
</feature>
<organism evidence="10 11">
    <name type="scientific">Acrodontium crateriforme</name>
    <dbReference type="NCBI Taxonomy" id="150365"/>
    <lineage>
        <taxon>Eukaryota</taxon>
        <taxon>Fungi</taxon>
        <taxon>Dikarya</taxon>
        <taxon>Ascomycota</taxon>
        <taxon>Pezizomycotina</taxon>
        <taxon>Dothideomycetes</taxon>
        <taxon>Dothideomycetidae</taxon>
        <taxon>Mycosphaerellales</taxon>
        <taxon>Teratosphaeriaceae</taxon>
        <taxon>Acrodontium</taxon>
    </lineage>
</organism>
<dbReference type="PROSITE" id="PS52004">
    <property type="entry name" value="KS3_2"/>
    <property type="match status" value="1"/>
</dbReference>
<keyword evidence="2" id="KW-0597">Phosphoprotein</keyword>
<dbReference type="Gene3D" id="3.30.70.3290">
    <property type="match status" value="1"/>
</dbReference>
<feature type="region of interest" description="Disordered" evidence="6">
    <location>
        <begin position="1870"/>
        <end position="1900"/>
    </location>
</feature>
<dbReference type="SUPFAM" id="SSF55048">
    <property type="entry name" value="Probable ACP-binding domain of malonyl-CoA ACP transacylase"/>
    <property type="match status" value="1"/>
</dbReference>
<dbReference type="Proteomes" id="UP001303373">
    <property type="component" value="Chromosome 6"/>
</dbReference>
<keyword evidence="3" id="KW-0808">Transferase</keyword>
<dbReference type="PROSITE" id="PS00012">
    <property type="entry name" value="PHOSPHOPANTETHEINE"/>
    <property type="match status" value="2"/>
</dbReference>
<evidence type="ECO:0000256" key="1">
    <source>
        <dbReference type="ARBA" id="ARBA00022450"/>
    </source>
</evidence>
<feature type="region of interest" description="Disordered" evidence="6">
    <location>
        <begin position="1762"/>
        <end position="1787"/>
    </location>
</feature>
<dbReference type="SUPFAM" id="SSF53474">
    <property type="entry name" value="alpha/beta-Hydrolases"/>
    <property type="match status" value="1"/>
</dbReference>
<evidence type="ECO:0000256" key="6">
    <source>
        <dbReference type="SAM" id="MobiDB-lite"/>
    </source>
</evidence>
<evidence type="ECO:0000259" key="9">
    <source>
        <dbReference type="PROSITE" id="PS52019"/>
    </source>
</evidence>
<dbReference type="Gene3D" id="3.10.450.50">
    <property type="match status" value="1"/>
</dbReference>
<feature type="domain" description="Carrier" evidence="7">
    <location>
        <begin position="1787"/>
        <end position="1868"/>
    </location>
</feature>
<dbReference type="CDD" id="cd00833">
    <property type="entry name" value="PKS"/>
    <property type="match status" value="1"/>
</dbReference>
<dbReference type="Gene3D" id="1.10.1200.10">
    <property type="entry name" value="ACP-like"/>
    <property type="match status" value="2"/>
</dbReference>
<dbReference type="GO" id="GO:0004315">
    <property type="term" value="F:3-oxoacyl-[acyl-carrier-protein] synthase activity"/>
    <property type="evidence" value="ECO:0007669"/>
    <property type="project" value="InterPro"/>
</dbReference>
<dbReference type="InterPro" id="IPR029058">
    <property type="entry name" value="AB_hydrolase_fold"/>
</dbReference>
<dbReference type="FunFam" id="3.10.129.110:FF:000001">
    <property type="entry name" value="Sterigmatocystin biosynthesis polyketide synthase"/>
    <property type="match status" value="1"/>
</dbReference>
<dbReference type="InterPro" id="IPR042104">
    <property type="entry name" value="PKS_dehydratase_sf"/>
</dbReference>
<feature type="active site" description="Proton acceptor; for dehydratase activity" evidence="5">
    <location>
        <position position="1345"/>
    </location>
</feature>
<feature type="region of interest" description="N-terminal hotdog fold" evidence="5">
    <location>
        <begin position="1313"/>
        <end position="1446"/>
    </location>
</feature>
<dbReference type="Pfam" id="PF00109">
    <property type="entry name" value="ketoacyl-synt"/>
    <property type="match status" value="1"/>
</dbReference>
<evidence type="ECO:0000256" key="3">
    <source>
        <dbReference type="ARBA" id="ARBA00022679"/>
    </source>
</evidence>
<evidence type="ECO:0000313" key="11">
    <source>
        <dbReference type="Proteomes" id="UP001303373"/>
    </source>
</evidence>
<dbReference type="InterPro" id="IPR032710">
    <property type="entry name" value="NTF2-like_dom_sf"/>
</dbReference>
<dbReference type="Gene3D" id="3.40.50.1820">
    <property type="entry name" value="alpha/beta hydrolase"/>
    <property type="match status" value="1"/>
</dbReference>
<evidence type="ECO:0000259" key="7">
    <source>
        <dbReference type="PROSITE" id="PS50075"/>
    </source>
</evidence>
<dbReference type="InterPro" id="IPR001227">
    <property type="entry name" value="Ac_transferase_dom_sf"/>
</dbReference>
<dbReference type="InterPro" id="IPR049551">
    <property type="entry name" value="PKS_DH_C"/>
</dbReference>
<dbReference type="Pfam" id="PF02801">
    <property type="entry name" value="Ketoacyl-synt_C"/>
    <property type="match status" value="1"/>
</dbReference>
<proteinExistence type="predicted"/>
<name>A0AAQ3MAH8_9PEZI</name>
<dbReference type="InterPro" id="IPR014030">
    <property type="entry name" value="Ketoacyl_synth_N"/>
</dbReference>
<dbReference type="SMART" id="SM00827">
    <property type="entry name" value="PKS_AT"/>
    <property type="match status" value="1"/>
</dbReference>
<dbReference type="InterPro" id="IPR009081">
    <property type="entry name" value="PP-bd_ACP"/>
</dbReference>
<dbReference type="InterPro" id="IPR049900">
    <property type="entry name" value="PKS_mFAS_DH"/>
</dbReference>
<dbReference type="Gene3D" id="3.40.366.10">
    <property type="entry name" value="Malonyl-Coenzyme A Acyl Carrier Protein, domain 2"/>
    <property type="match status" value="2"/>
</dbReference>
<dbReference type="PROSITE" id="PS52019">
    <property type="entry name" value="PKS_MFAS_DH"/>
    <property type="match status" value="1"/>
</dbReference>
<dbReference type="GO" id="GO:0004312">
    <property type="term" value="F:fatty acid synthase activity"/>
    <property type="evidence" value="ECO:0007669"/>
    <property type="project" value="TreeGrafter"/>
</dbReference>
<dbReference type="Pfam" id="PF13577">
    <property type="entry name" value="SnoaL_4"/>
    <property type="match status" value="1"/>
</dbReference>
<keyword evidence="4" id="KW-0677">Repeat</keyword>
<dbReference type="GO" id="GO:0044550">
    <property type="term" value="P:secondary metabolite biosynthetic process"/>
    <property type="evidence" value="ECO:0007669"/>
    <property type="project" value="TreeGrafter"/>
</dbReference>
<evidence type="ECO:0000256" key="4">
    <source>
        <dbReference type="ARBA" id="ARBA00022737"/>
    </source>
</evidence>
<dbReference type="SUPFAM" id="SSF54427">
    <property type="entry name" value="NTF2-like"/>
    <property type="match status" value="1"/>
</dbReference>
<feature type="domain" description="Carrier" evidence="7">
    <location>
        <begin position="1677"/>
        <end position="1751"/>
    </location>
</feature>
<dbReference type="InterPro" id="IPR032088">
    <property type="entry name" value="SAT"/>
</dbReference>
<dbReference type="Gene3D" id="3.10.129.110">
    <property type="entry name" value="Polyketide synthase dehydratase"/>
    <property type="match status" value="1"/>
</dbReference>
<evidence type="ECO:0000256" key="2">
    <source>
        <dbReference type="ARBA" id="ARBA00022553"/>
    </source>
</evidence>
<dbReference type="SUPFAM" id="SSF52151">
    <property type="entry name" value="FabD/lysophospholipase-like"/>
    <property type="match status" value="1"/>
</dbReference>